<dbReference type="FunFam" id="3.80.10.10:FF:001001">
    <property type="entry name" value="Probable inactive leucine-rich repeat receptor-like protein kinase At3g03770"/>
    <property type="match status" value="1"/>
</dbReference>
<dbReference type="Pfam" id="PF07714">
    <property type="entry name" value="PK_Tyr_Ser-Thr"/>
    <property type="match status" value="1"/>
</dbReference>
<dbReference type="SUPFAM" id="SSF56112">
    <property type="entry name" value="Protein kinase-like (PK-like)"/>
    <property type="match status" value="1"/>
</dbReference>
<keyword evidence="4 12" id="KW-0812">Transmembrane</keyword>
<dbReference type="InterPro" id="IPR051824">
    <property type="entry name" value="LRR_Rcpt-Like_S/T_Kinase"/>
</dbReference>
<feature type="transmembrane region" description="Helical" evidence="12">
    <location>
        <begin position="403"/>
        <end position="427"/>
    </location>
</feature>
<comment type="subcellular location">
    <subcellularLocation>
        <location evidence="1">Membrane</location>
        <topology evidence="1">Single-pass type I membrane protein</topology>
    </subcellularLocation>
</comment>
<reference evidence="15" key="1">
    <citation type="submission" date="2025-08" db="UniProtKB">
        <authorList>
            <consortium name="RefSeq"/>
        </authorList>
    </citation>
    <scope>IDENTIFICATION</scope>
    <source>
        <tissue evidence="15">Fruit stalk</tissue>
    </source>
</reference>
<dbReference type="PANTHER" id="PTHR48006:SF84">
    <property type="entry name" value="REPEAT TRANSMEMBRANE PROTEIN KINASE, PUTATIVE, EXPRESSED-RELATED"/>
    <property type="match status" value="1"/>
</dbReference>
<evidence type="ECO:0000256" key="12">
    <source>
        <dbReference type="SAM" id="Phobius"/>
    </source>
</evidence>
<dbReference type="InterPro" id="IPR011009">
    <property type="entry name" value="Kinase-like_dom_sf"/>
</dbReference>
<evidence type="ECO:0000256" key="5">
    <source>
        <dbReference type="ARBA" id="ARBA00022729"/>
    </source>
</evidence>
<dbReference type="OrthoDB" id="676979at2759"/>
<dbReference type="GO" id="GO:0016020">
    <property type="term" value="C:membrane"/>
    <property type="evidence" value="ECO:0007669"/>
    <property type="project" value="UniProtKB-SubCell"/>
</dbReference>
<protein>
    <submittedName>
        <fullName evidence="15">Probable inactive leucine-rich repeat receptor-like protein kinase At3g03770</fullName>
    </submittedName>
</protein>
<name>A0A6P6AIG3_DURZI</name>
<keyword evidence="5" id="KW-0732">Signal</keyword>
<dbReference type="FunFam" id="1.10.510.10:FF:000431">
    <property type="entry name" value="Putative inactive leucine-rich repeat receptor-like protein kinase"/>
    <property type="match status" value="1"/>
</dbReference>
<keyword evidence="9" id="KW-0675">Receptor</keyword>
<keyword evidence="3" id="KW-0433">Leucine-rich repeat</keyword>
<dbReference type="GO" id="GO:0004674">
    <property type="term" value="F:protein serine/threonine kinase activity"/>
    <property type="evidence" value="ECO:0007669"/>
    <property type="project" value="UniProtKB-EC"/>
</dbReference>
<dbReference type="InterPro" id="IPR001245">
    <property type="entry name" value="Ser-Thr/Tyr_kinase_cat_dom"/>
</dbReference>
<dbReference type="FunFam" id="3.80.10.10:FF:000041">
    <property type="entry name" value="LRR receptor-like serine/threonine-protein kinase ERECTA"/>
    <property type="match status" value="1"/>
</dbReference>
<dbReference type="Gene3D" id="3.80.10.10">
    <property type="entry name" value="Ribonuclease Inhibitor"/>
    <property type="match status" value="2"/>
</dbReference>
<evidence type="ECO:0000313" key="15">
    <source>
        <dbReference type="RefSeq" id="XP_022764672.1"/>
    </source>
</evidence>
<evidence type="ECO:0000256" key="1">
    <source>
        <dbReference type="ARBA" id="ARBA00004479"/>
    </source>
</evidence>
<evidence type="ECO:0000256" key="8">
    <source>
        <dbReference type="ARBA" id="ARBA00023136"/>
    </source>
</evidence>
<evidence type="ECO:0000256" key="11">
    <source>
        <dbReference type="SAM" id="MobiDB-lite"/>
    </source>
</evidence>
<evidence type="ECO:0000256" key="2">
    <source>
        <dbReference type="ARBA" id="ARBA00009592"/>
    </source>
</evidence>
<dbReference type="InterPro" id="IPR032675">
    <property type="entry name" value="LRR_dom_sf"/>
</dbReference>
<dbReference type="AlphaFoldDB" id="A0A6P6AIG3"/>
<dbReference type="Gene3D" id="1.10.510.10">
    <property type="entry name" value="Transferase(Phosphotransferase) domain 1"/>
    <property type="match status" value="1"/>
</dbReference>
<evidence type="ECO:0000256" key="6">
    <source>
        <dbReference type="ARBA" id="ARBA00022737"/>
    </source>
</evidence>
<keyword evidence="8 12" id="KW-0472">Membrane</keyword>
<dbReference type="Pfam" id="PF23598">
    <property type="entry name" value="LRR_14"/>
    <property type="match status" value="1"/>
</dbReference>
<evidence type="ECO:0000256" key="9">
    <source>
        <dbReference type="ARBA" id="ARBA00023170"/>
    </source>
</evidence>
<gene>
    <name evidence="15" type="primary">LOC111309916</name>
</gene>
<evidence type="ECO:0000313" key="14">
    <source>
        <dbReference type="Proteomes" id="UP000515121"/>
    </source>
</evidence>
<evidence type="ECO:0000256" key="3">
    <source>
        <dbReference type="ARBA" id="ARBA00022614"/>
    </source>
</evidence>
<dbReference type="InterPro" id="IPR000719">
    <property type="entry name" value="Prot_kinase_dom"/>
</dbReference>
<organism evidence="14 15">
    <name type="scientific">Durio zibethinus</name>
    <name type="common">Durian</name>
    <dbReference type="NCBI Taxonomy" id="66656"/>
    <lineage>
        <taxon>Eukaryota</taxon>
        <taxon>Viridiplantae</taxon>
        <taxon>Streptophyta</taxon>
        <taxon>Embryophyta</taxon>
        <taxon>Tracheophyta</taxon>
        <taxon>Spermatophyta</taxon>
        <taxon>Magnoliopsida</taxon>
        <taxon>eudicotyledons</taxon>
        <taxon>Gunneridae</taxon>
        <taxon>Pentapetalae</taxon>
        <taxon>rosids</taxon>
        <taxon>malvids</taxon>
        <taxon>Malvales</taxon>
        <taxon>Malvaceae</taxon>
        <taxon>Helicteroideae</taxon>
        <taxon>Durio</taxon>
    </lineage>
</organism>
<proteinExistence type="inferred from homology"/>
<comment type="similarity">
    <text evidence="2">Belongs to the RLP family.</text>
</comment>
<feature type="domain" description="Protein kinase" evidence="13">
    <location>
        <begin position="491"/>
        <end position="775"/>
    </location>
</feature>
<dbReference type="Gene3D" id="3.30.200.20">
    <property type="entry name" value="Phosphorylase Kinase, domain 1"/>
    <property type="match status" value="1"/>
</dbReference>
<dbReference type="SUPFAM" id="SSF52058">
    <property type="entry name" value="L domain-like"/>
    <property type="match status" value="1"/>
</dbReference>
<dbReference type="PANTHER" id="PTHR48006">
    <property type="entry name" value="LEUCINE-RICH REPEAT-CONTAINING PROTEIN DDB_G0281931-RELATED"/>
    <property type="match status" value="1"/>
</dbReference>
<dbReference type="GO" id="GO:0005524">
    <property type="term" value="F:ATP binding"/>
    <property type="evidence" value="ECO:0007669"/>
    <property type="project" value="InterPro"/>
</dbReference>
<feature type="region of interest" description="Disordered" evidence="11">
    <location>
        <begin position="652"/>
        <end position="672"/>
    </location>
</feature>
<dbReference type="Proteomes" id="UP000515121">
    <property type="component" value="Unplaced"/>
</dbReference>
<evidence type="ECO:0000256" key="4">
    <source>
        <dbReference type="ARBA" id="ARBA00022692"/>
    </source>
</evidence>
<keyword evidence="14" id="KW-1185">Reference proteome</keyword>
<sequence length="793" mass="88168">MLQSLFQLLNDHQIVLMAKPVYCTLLLVLTLFHSVHLSRQQLQPFQSNALREIQRLLNYPSVLGSFNNTWDFCSIEPTPSLSVVCYEDNVTQLHIIGNNGVPPLPQSFSIDALFSSLVVLSNLKVLSLVSLGLWGPMPGSVGKLSSLEILNVSSNYFNGFIPVELSYLRNLQTLMLDHNQFTGQVPGWLSSLHALAVLSLKNNSLFGTLPSSISRLENIRILVTANNHLFGEVPDLENLTNLQVLDLESNYFGPHFPALHNKLVTLVLRNNSFQFGFPAEIVSCYQLQKLDISLNGFVGPFLPSLFALPSMNYIDVSGNKLTGRLFQNMSCNKELAFVNLSSNLLTGDLPACLQPTFKNRTVMYARNCLSDKEQQQHPSSFCHNEALAVKVWPQKLKRHNAKAVLASSIMGGIVGIALIVGLSFFVIHRRNSWVAVKTPSTRLIKEKVSTVNTIKLLSDARYISETMKLGANLPAYRAFALEELKEATNNFTHSSIMGEGSRGQIYRGKLGDGTVVAIRSLKMRKKHNAQTYTHHIEMISKLRHNHLVSALGHCFESCPDDSSVTIIYLIFEYVPNGTLRSCISEGLPGKRLNWTQRIAAAIEVAKGIQFLHTGILPGVFSNNLKITDVLLDQNLHVKISSYNLPLLAETRGTGGAGVSSPGLKSNVRGRANHEDKDDVHDIGVILLEILVGRPIMSQNEVMVVKDIIQVSNKMDDTARRSIVDPSIIKECSAESLKRVMEICLRCLSNEPTDRPSIEDVLWTLQFAAQLQDPWRIDSNHFNHQLTESSSLEM</sequence>
<feature type="transmembrane region" description="Helical" evidence="12">
    <location>
        <begin position="12"/>
        <end position="32"/>
    </location>
</feature>
<dbReference type="GeneID" id="111309916"/>
<evidence type="ECO:0000259" key="13">
    <source>
        <dbReference type="PROSITE" id="PS50011"/>
    </source>
</evidence>
<accession>A0A6P6AIG3</accession>
<evidence type="ECO:0000256" key="10">
    <source>
        <dbReference type="ARBA" id="ARBA00023180"/>
    </source>
</evidence>
<dbReference type="InterPro" id="IPR055414">
    <property type="entry name" value="LRR_R13L4/SHOC2-like"/>
</dbReference>
<dbReference type="PROSITE" id="PS50011">
    <property type="entry name" value="PROTEIN_KINASE_DOM"/>
    <property type="match status" value="1"/>
</dbReference>
<evidence type="ECO:0000256" key="7">
    <source>
        <dbReference type="ARBA" id="ARBA00022989"/>
    </source>
</evidence>
<keyword evidence="10" id="KW-0325">Glycoprotein</keyword>
<dbReference type="KEGG" id="dzi:111309916"/>
<keyword evidence="7 12" id="KW-1133">Transmembrane helix</keyword>
<keyword evidence="6" id="KW-0677">Repeat</keyword>
<dbReference type="RefSeq" id="XP_022764672.1">
    <property type="nucleotide sequence ID" value="XM_022908937.1"/>
</dbReference>
<dbReference type="FunFam" id="3.30.200.20:FF:000285">
    <property type="entry name" value="Putative inactive leucine-rich repeat receptor-like protein kinase"/>
    <property type="match status" value="1"/>
</dbReference>